<keyword evidence="3" id="KW-1185">Reference proteome</keyword>
<gene>
    <name evidence="2" type="ORF">PR048_032938</name>
</gene>
<proteinExistence type="predicted"/>
<dbReference type="EMBL" id="JARBHB010000016">
    <property type="protein sequence ID" value="KAJ8867076.1"/>
    <property type="molecule type" value="Genomic_DNA"/>
</dbReference>
<comment type="caution">
    <text evidence="2">The sequence shown here is derived from an EMBL/GenBank/DDBJ whole genome shotgun (WGS) entry which is preliminary data.</text>
</comment>
<reference evidence="2 3" key="1">
    <citation type="submission" date="2023-02" db="EMBL/GenBank/DDBJ databases">
        <title>LHISI_Scaffold_Assembly.</title>
        <authorList>
            <person name="Stuart O.P."/>
            <person name="Cleave R."/>
            <person name="Magrath M.J.L."/>
            <person name="Mikheyev A.S."/>
        </authorList>
    </citation>
    <scope>NUCLEOTIDE SEQUENCE [LARGE SCALE GENOMIC DNA]</scope>
    <source>
        <strain evidence="2">Daus_M_001</strain>
        <tissue evidence="2">Leg muscle</tissue>
    </source>
</reference>
<feature type="compositionally biased region" description="Polar residues" evidence="1">
    <location>
        <begin position="320"/>
        <end position="332"/>
    </location>
</feature>
<name>A0ABQ9G7S8_9NEOP</name>
<protein>
    <submittedName>
        <fullName evidence="2">Uncharacterized protein</fullName>
    </submittedName>
</protein>
<feature type="region of interest" description="Disordered" evidence="1">
    <location>
        <begin position="294"/>
        <end position="332"/>
    </location>
</feature>
<organism evidence="2 3">
    <name type="scientific">Dryococelus australis</name>
    <dbReference type="NCBI Taxonomy" id="614101"/>
    <lineage>
        <taxon>Eukaryota</taxon>
        <taxon>Metazoa</taxon>
        <taxon>Ecdysozoa</taxon>
        <taxon>Arthropoda</taxon>
        <taxon>Hexapoda</taxon>
        <taxon>Insecta</taxon>
        <taxon>Pterygota</taxon>
        <taxon>Neoptera</taxon>
        <taxon>Polyneoptera</taxon>
        <taxon>Phasmatodea</taxon>
        <taxon>Verophasmatodea</taxon>
        <taxon>Anareolatae</taxon>
        <taxon>Phasmatidae</taxon>
        <taxon>Eurycanthinae</taxon>
        <taxon>Dryococelus</taxon>
    </lineage>
</organism>
<sequence length="999" mass="111466">MDYGARFACWHVWSHKLVAALIGEGRFSLGRASPWPETMLYRRKIGKEADVTRLLGNRPHPPPPLLERGNKHMQRELHVTRVTHTHLPHCPVHAAYSRLFQRVENNKIDTDRGNAIRWRNVVVVLDSGYTWQAAARLASYAGNTSVYLGSRCRSEISRALAKNDRLGEVSGTTIPYHHSNILEDEIPHLVQLHPCCPVDENDEEAPLAMDSTNVEDVQQESRVVSGPYCDHTAKYKCPLMGKTSVDADDQTNYNTHAILTNCIMGTTKPNHKTEGTRLFVPVSSLVVPLHSTTLAPQTAPHPETEPQSAAQVAPHLSPQVAPQSASPTYTLNASPTRDEDCLHLQNDIIAIEKWCKDNAMSLNLEKNCMKTNPFVFKYNIKHMIVNRVEFIHDLGVILDSKLYLHHHVDKRSRLDYCSVIWNFITNIYSIRIENLQKYIFKLIHTRFPVSSKLDYANNIGLSTENVTPIQVTGAPHRRRASAMSCRPHPGADPRRYTASLQKTPTNVLPPSVLDTRLPEGSLLLRKKCSATDIFHLLYGTINLCTWRKICEPEVAAVQEKPTGTAKRPPSCARIDPPPPFLAEGLEIPMTGVTHDVTVCLLPGVRAWSGSGALADHHTLTGHVGALLCVGPRSTIWDATMMCRRNVTLDPTQRPTCKHLSASTYNERKVCCPPADYIHQGNTCPHRSYNTEARTDINSSKLAPARLPRTVVGDLPCPSLFLKRYARGLLLTFWESHEYGQQRDLLASQTSSRLLEIPIRLATMKECSGETDWRPSPSLHNSRVGADCGNECNKTSTSSLVEFLESKVYIALTTYIHSQLGYRLVVSSLTYPSPNQILFHSFPEHANLSHRYQFLPQHIPLPRRAHKHGMPNSLRSPPHPLKLLTNDCETDHGFSLDHLPAAARDLRRQGACSTQGTAARSVLRLFRFSARECKYRVGQARCQVPSGDVIVDTAPFNLGVVGRSPRTNLLAVEVAMLTTAPDDCSLSNDSPYVGYAPLLI</sequence>
<evidence type="ECO:0000313" key="2">
    <source>
        <dbReference type="EMBL" id="KAJ8867076.1"/>
    </source>
</evidence>
<evidence type="ECO:0000256" key="1">
    <source>
        <dbReference type="SAM" id="MobiDB-lite"/>
    </source>
</evidence>
<accession>A0ABQ9G7S8</accession>
<evidence type="ECO:0000313" key="3">
    <source>
        <dbReference type="Proteomes" id="UP001159363"/>
    </source>
</evidence>
<dbReference type="Proteomes" id="UP001159363">
    <property type="component" value="Chromosome 15"/>
</dbReference>